<dbReference type="OrthoDB" id="6159439at2759"/>
<dbReference type="InterPro" id="IPR017970">
    <property type="entry name" value="Homeobox_CS"/>
</dbReference>
<dbReference type="SMART" id="SM00389">
    <property type="entry name" value="HOX"/>
    <property type="match status" value="1"/>
</dbReference>
<keyword evidence="7 10" id="KW-0371">Homeobox</keyword>
<dbReference type="Bgee" id="ENSELUG00000022918">
    <property type="expression patterns" value="Expressed in muscle tissue and 3 other cell types or tissues"/>
</dbReference>
<evidence type="ECO:0000256" key="1">
    <source>
        <dbReference type="ARBA" id="ARBA00003263"/>
    </source>
</evidence>
<dbReference type="CDD" id="cd00086">
    <property type="entry name" value="homeodomain"/>
    <property type="match status" value="1"/>
</dbReference>
<dbReference type="CTD" id="100006598"/>
<evidence type="ECO:0000256" key="5">
    <source>
        <dbReference type="ARBA" id="ARBA00023015"/>
    </source>
</evidence>
<dbReference type="Gene3D" id="1.10.10.60">
    <property type="entry name" value="Homeodomain-like"/>
    <property type="match status" value="1"/>
</dbReference>
<dbReference type="STRING" id="8010.ENSELUP00000024134"/>
<accession>A0A3P8Z5R2</accession>
<protein>
    <recommendedName>
        <fullName evidence="13">Homeobox domain-containing protein</fullName>
    </recommendedName>
</protein>
<dbReference type="PROSITE" id="PS00027">
    <property type="entry name" value="HOMEOBOX_1"/>
    <property type="match status" value="1"/>
</dbReference>
<comment type="similarity">
    <text evidence="3">Belongs to the Abd-B homeobox family.</text>
</comment>
<dbReference type="PRINTS" id="PR00024">
    <property type="entry name" value="HOMEOBOX"/>
</dbReference>
<keyword evidence="8" id="KW-0804">Transcription</keyword>
<evidence type="ECO:0000256" key="8">
    <source>
        <dbReference type="ARBA" id="ARBA00023163"/>
    </source>
</evidence>
<name>A0A3P8Z5R2_ESOLU</name>
<feature type="DNA-binding region" description="Homeobox" evidence="10">
    <location>
        <begin position="201"/>
        <end position="260"/>
    </location>
</feature>
<evidence type="ECO:0000256" key="12">
    <source>
        <dbReference type="SAM" id="MobiDB-lite"/>
    </source>
</evidence>
<comment type="subcellular location">
    <subcellularLocation>
        <location evidence="2 10 11">Nucleus</location>
    </subcellularLocation>
</comment>
<feature type="compositionally biased region" description="Polar residues" evidence="12">
    <location>
        <begin position="72"/>
        <end position="88"/>
    </location>
</feature>
<dbReference type="Pfam" id="PF00046">
    <property type="entry name" value="Homeodomain"/>
    <property type="match status" value="1"/>
</dbReference>
<comment type="function">
    <text evidence="1">Sequence-specific transcription factor which is part of a developmental regulatory system that provides cells with specific positional identities on the anterior-posterior axis.</text>
</comment>
<keyword evidence="15" id="KW-1185">Reference proteome</keyword>
<dbReference type="GO" id="GO:0000981">
    <property type="term" value="F:DNA-binding transcription factor activity, RNA polymerase II-specific"/>
    <property type="evidence" value="ECO:0007669"/>
    <property type="project" value="InterPro"/>
</dbReference>
<dbReference type="PANTHER" id="PTHR46440:SF1">
    <property type="entry name" value="HOMEOBOX PROTEIN HOX-D12"/>
    <property type="match status" value="1"/>
</dbReference>
<dbReference type="GeneID" id="105016223"/>
<dbReference type="InterPro" id="IPR001356">
    <property type="entry name" value="HD"/>
</dbReference>
<reference evidence="14" key="4">
    <citation type="submission" date="2025-09" db="UniProtKB">
        <authorList>
            <consortium name="Ensembl"/>
        </authorList>
    </citation>
    <scope>IDENTIFICATION</scope>
</reference>
<dbReference type="PROSITE" id="PS50071">
    <property type="entry name" value="HOMEOBOX_2"/>
    <property type="match status" value="1"/>
</dbReference>
<dbReference type="InterPro" id="IPR020479">
    <property type="entry name" value="HD_metazoa"/>
</dbReference>
<dbReference type="FunCoup" id="A0A3P8Z5R2">
    <property type="interactions" value="146"/>
</dbReference>
<dbReference type="OMA" id="KTHVDEC"/>
<keyword evidence="5" id="KW-0805">Transcription regulation</keyword>
<dbReference type="InterPro" id="IPR009057">
    <property type="entry name" value="Homeodomain-like_sf"/>
</dbReference>
<feature type="region of interest" description="Disordered" evidence="12">
    <location>
        <begin position="48"/>
        <end position="98"/>
    </location>
</feature>
<dbReference type="SUPFAM" id="SSF46689">
    <property type="entry name" value="Homeodomain-like"/>
    <property type="match status" value="1"/>
</dbReference>
<dbReference type="AlphaFoldDB" id="A0A3P8Z5R2"/>
<evidence type="ECO:0000313" key="14">
    <source>
        <dbReference type="Ensembl" id="ENSELUP00000024134.2"/>
    </source>
</evidence>
<dbReference type="PANTHER" id="PTHR46440">
    <property type="entry name" value="HOMEOBOX PROTEIN HOX-D12-RELATED"/>
    <property type="match status" value="1"/>
</dbReference>
<reference evidence="15" key="1">
    <citation type="journal article" date="2014" name="PLoS ONE">
        <title>The genome and linkage map of the northern pike (Esox lucius): conserved synteny revealed between the salmonid sister group and the Neoteleostei.</title>
        <authorList>
            <person name="Rondeau E.B."/>
            <person name="Minkley D.R."/>
            <person name="Leong J.S."/>
            <person name="Messmer A.M."/>
            <person name="Jantzen J.R."/>
            <person name="von Schalburg K.R."/>
            <person name="Lemon C."/>
            <person name="Bird N.H."/>
            <person name="Koop B.F."/>
        </authorList>
    </citation>
    <scope>NUCLEOTIDE SEQUENCE</scope>
</reference>
<keyword evidence="9 10" id="KW-0539">Nucleus</keyword>
<evidence type="ECO:0000256" key="7">
    <source>
        <dbReference type="ARBA" id="ARBA00023155"/>
    </source>
</evidence>
<evidence type="ECO:0000259" key="13">
    <source>
        <dbReference type="PROSITE" id="PS50071"/>
    </source>
</evidence>
<keyword evidence="6 10" id="KW-0238">DNA-binding</keyword>
<dbReference type="GO" id="GO:0005634">
    <property type="term" value="C:nucleus"/>
    <property type="evidence" value="ECO:0007669"/>
    <property type="project" value="UniProtKB-SubCell"/>
</dbReference>
<sequence length="269" mass="30653">MCERNLLNSGYVGSLLNFQTPESLYFSNLRGNGAHLPGLPQLSHNRREVCSPPWTSPSSCTSPSQSRAFSGYSPQILSNSTPVNTNPNHHNKGPLDESSKYYFQDVNHKLEEPARDAQGFSSGHGVVSSSTFKYEFSNLDRRSHNSRGYHQLNPNNQAIAAATKQSNNSIAPIQTSSSRLTVCARTLFSDGAPWCSSQMKSRKKRKPYSKPQLAELENEFMTNEFINRQKRKELSDRLELSDQQVKIWFQNRRMKKKRLMMREHAFSIY</sequence>
<evidence type="ECO:0000256" key="6">
    <source>
        <dbReference type="ARBA" id="ARBA00023125"/>
    </source>
</evidence>
<evidence type="ECO:0000313" key="15">
    <source>
        <dbReference type="Proteomes" id="UP000265140"/>
    </source>
</evidence>
<dbReference type="GeneTree" id="ENSGT00940000159938"/>
<evidence type="ECO:0000256" key="3">
    <source>
        <dbReference type="ARBA" id="ARBA00006317"/>
    </source>
</evidence>
<dbReference type="Ensembl" id="ENSELUT00000035484.3">
    <property type="protein sequence ID" value="ENSELUP00000024134.2"/>
    <property type="gene ID" value="ENSELUG00000022918.3"/>
</dbReference>
<reference evidence="14" key="2">
    <citation type="submission" date="2020-02" db="EMBL/GenBank/DDBJ databases">
        <title>Esox lucius (northern pike) genome, fEsoLuc1, primary haplotype.</title>
        <authorList>
            <person name="Myers G."/>
            <person name="Karagic N."/>
            <person name="Meyer A."/>
            <person name="Pippel M."/>
            <person name="Reichard M."/>
            <person name="Winkler S."/>
            <person name="Tracey A."/>
            <person name="Sims Y."/>
            <person name="Howe K."/>
            <person name="Rhie A."/>
            <person name="Formenti G."/>
            <person name="Durbin R."/>
            <person name="Fedrigo O."/>
            <person name="Jarvis E.D."/>
        </authorList>
    </citation>
    <scope>NUCLEOTIDE SEQUENCE [LARGE SCALE GENOMIC DNA]</scope>
</reference>
<evidence type="ECO:0000256" key="9">
    <source>
        <dbReference type="ARBA" id="ARBA00023242"/>
    </source>
</evidence>
<dbReference type="InParanoid" id="A0A3P8Z5R2"/>
<keyword evidence="4" id="KW-0217">Developmental protein</keyword>
<feature type="domain" description="Homeobox" evidence="13">
    <location>
        <begin position="199"/>
        <end position="259"/>
    </location>
</feature>
<dbReference type="RefSeq" id="XP_010878210.2">
    <property type="nucleotide sequence ID" value="XM_010879908.3"/>
</dbReference>
<dbReference type="GO" id="GO:1990837">
    <property type="term" value="F:sequence-specific double-stranded DNA binding"/>
    <property type="evidence" value="ECO:0007669"/>
    <property type="project" value="TreeGrafter"/>
</dbReference>
<feature type="compositionally biased region" description="Low complexity" evidence="12">
    <location>
        <begin position="50"/>
        <end position="66"/>
    </location>
</feature>
<evidence type="ECO:0000256" key="11">
    <source>
        <dbReference type="RuleBase" id="RU000682"/>
    </source>
</evidence>
<evidence type="ECO:0000256" key="4">
    <source>
        <dbReference type="ARBA" id="ARBA00022473"/>
    </source>
</evidence>
<evidence type="ECO:0000256" key="2">
    <source>
        <dbReference type="ARBA" id="ARBA00004123"/>
    </source>
</evidence>
<evidence type="ECO:0000256" key="10">
    <source>
        <dbReference type="PROSITE-ProRule" id="PRU00108"/>
    </source>
</evidence>
<dbReference type="Proteomes" id="UP000265140">
    <property type="component" value="Chromosome 16"/>
</dbReference>
<dbReference type="KEGG" id="els:105016223"/>
<organism evidence="14 15">
    <name type="scientific">Esox lucius</name>
    <name type="common">Northern pike</name>
    <dbReference type="NCBI Taxonomy" id="8010"/>
    <lineage>
        <taxon>Eukaryota</taxon>
        <taxon>Metazoa</taxon>
        <taxon>Chordata</taxon>
        <taxon>Craniata</taxon>
        <taxon>Vertebrata</taxon>
        <taxon>Euteleostomi</taxon>
        <taxon>Actinopterygii</taxon>
        <taxon>Neopterygii</taxon>
        <taxon>Teleostei</taxon>
        <taxon>Protacanthopterygii</taxon>
        <taxon>Esociformes</taxon>
        <taxon>Esocidae</taxon>
        <taxon>Esox</taxon>
    </lineage>
</organism>
<proteinExistence type="inferred from homology"/>
<reference evidence="14" key="3">
    <citation type="submission" date="2025-08" db="UniProtKB">
        <authorList>
            <consortium name="Ensembl"/>
        </authorList>
    </citation>
    <scope>IDENTIFICATION</scope>
</reference>